<protein>
    <submittedName>
        <fullName evidence="1">Uncharacterized protein</fullName>
    </submittedName>
</protein>
<dbReference type="EMBL" id="MLGG01000024">
    <property type="protein sequence ID" value="KAK1455034.1"/>
    <property type="molecule type" value="Genomic_DNA"/>
</dbReference>
<comment type="caution">
    <text evidence="1">The sequence shown here is derived from an EMBL/GenBank/DDBJ whole genome shotgun (WGS) entry which is preliminary data.</text>
</comment>
<name>A0AAI9XP37_9PEZI</name>
<evidence type="ECO:0000313" key="2">
    <source>
        <dbReference type="Proteomes" id="UP001239795"/>
    </source>
</evidence>
<dbReference type="AlphaFoldDB" id="A0AAI9XP37"/>
<gene>
    <name evidence="1" type="ORF">CMEL01_03794</name>
</gene>
<keyword evidence="2" id="KW-1185">Reference proteome</keyword>
<reference evidence="1 2" key="1">
    <citation type="submission" date="2016-10" db="EMBL/GenBank/DDBJ databases">
        <title>The genome sequence of Colletotrichum fioriniae PJ7.</title>
        <authorList>
            <person name="Baroncelli R."/>
        </authorList>
    </citation>
    <scope>NUCLEOTIDE SEQUENCE [LARGE SCALE GENOMIC DNA]</scope>
    <source>
        <strain evidence="1">Col 31</strain>
    </source>
</reference>
<proteinExistence type="predicted"/>
<organism evidence="1 2">
    <name type="scientific">Colletotrichum melonis</name>
    <dbReference type="NCBI Taxonomy" id="1209925"/>
    <lineage>
        <taxon>Eukaryota</taxon>
        <taxon>Fungi</taxon>
        <taxon>Dikarya</taxon>
        <taxon>Ascomycota</taxon>
        <taxon>Pezizomycotina</taxon>
        <taxon>Sordariomycetes</taxon>
        <taxon>Hypocreomycetidae</taxon>
        <taxon>Glomerellales</taxon>
        <taxon>Glomerellaceae</taxon>
        <taxon>Colletotrichum</taxon>
        <taxon>Colletotrichum acutatum species complex</taxon>
    </lineage>
</organism>
<accession>A0AAI9XP37</accession>
<sequence length="143" mass="15964">MFTTHPTFTLSYGGLPTQYDSDETLLTYDRLVTYYSHIFHPPLHTKESLSSFLNGSTTCNTTTYKTPQGYIYAALPQPKPTTSQQLIWLAPQTTTSSPCLLSAPRNFLPAPARRLNALFLLCPPAVKEWLAVGLAQYTNSRAF</sequence>
<dbReference type="Proteomes" id="UP001239795">
    <property type="component" value="Unassembled WGS sequence"/>
</dbReference>
<evidence type="ECO:0000313" key="1">
    <source>
        <dbReference type="EMBL" id="KAK1455034.1"/>
    </source>
</evidence>